<evidence type="ECO:0000313" key="2">
    <source>
        <dbReference type="EMBL" id="KAK6186911.1"/>
    </source>
</evidence>
<feature type="compositionally biased region" description="Basic and acidic residues" evidence="1">
    <location>
        <begin position="392"/>
        <end position="402"/>
    </location>
</feature>
<evidence type="ECO:0000313" key="3">
    <source>
        <dbReference type="Proteomes" id="UP001347796"/>
    </source>
</evidence>
<dbReference type="PANTHER" id="PTHR10775">
    <property type="entry name" value="OS08G0208400 PROTEIN"/>
    <property type="match status" value="1"/>
</dbReference>
<evidence type="ECO:0000256" key="1">
    <source>
        <dbReference type="SAM" id="MobiDB-lite"/>
    </source>
</evidence>
<reference evidence="2 3" key="1">
    <citation type="submission" date="2024-01" db="EMBL/GenBank/DDBJ databases">
        <title>The genome of the rayed Mediterranean limpet Patella caerulea (Linnaeus, 1758).</title>
        <authorList>
            <person name="Anh-Thu Weber A."/>
            <person name="Halstead-Nussloch G."/>
        </authorList>
    </citation>
    <scope>NUCLEOTIDE SEQUENCE [LARGE SCALE GENOMIC DNA]</scope>
    <source>
        <strain evidence="2">AATW-2023a</strain>
        <tissue evidence="2">Whole specimen</tissue>
    </source>
</reference>
<evidence type="ECO:0008006" key="4">
    <source>
        <dbReference type="Google" id="ProtNLM"/>
    </source>
</evidence>
<dbReference type="Proteomes" id="UP001347796">
    <property type="component" value="Unassembled WGS sequence"/>
</dbReference>
<sequence length="838" mass="96143">MSDTVQCWCMSCNGYRSLSMKTVLKHIQHDRCNGFNSEWHDRYDKKPEDTISGTSFTKRTAIGKFISDQTEPRKKPLHGLTKLTWIDFSVTLLDIHVRCGLSEKDTNIVLDLIREALGPWSGDIPKNINEIKKKVDDLLVKHETYIFCPDNHRNKESDSVCNVCHAVLSKNVENAPKKYHYCPVIPRLQQLYDIPHVASIMQNHPSSKLHYTSMWKDRYSQTSPTDLTLSYCSDGFNPYHHVMKKGSYSIWAQSCEVLNLPPILDKSIPKLLIGMIPGPKMDIDMSLVTEIAVNEFDILQQGIETYDASTGKCFQLKGKIEMFILDVPGAAKELGHMQQNAAIACPRCYSQGMYCKTLSKMVYLESRRFLESDHRLRLEGNSYPDQATETRPPPESRTKKAETQIGRGLADMREENRKNPQARIGTAIKQLSKETGRTTGTPWQRLDLDINIDNLPVEPMHMIKGITSSILKLINGEDVTQKVKTAEEELGRFQHENRKKQRFNDEDRSEYCVPYTLTTSEKDLADLRLKSIICPDGFSDLPESLFTKVEGKTKSHTWLQVSTSGVINFCIRGMLGIKQRETLSNFYFVLSKLFDKGVTREIVDEYESRWHESLALMERDFPMSLKTINFHIAHHLPTYLKRFGSVDNFWMFGFERFNHTLIESIHSKKHPEKSAMNVIEIQWLTAILKCCGLVNRNGERNKGREKVPVGGDIKKYLIARGYVSDDDNLYEEKIVTIIETEEKSTTYRGEFTSKPASLVYVEVNGDLFCGRIVKLITTDSELKLCNVDWVGKIVLCNKSFCYNVIKVKMNLKNYINLRFVSAPLVHAYEEDKLWILSL</sequence>
<dbReference type="PANTHER" id="PTHR10775:SF185">
    <property type="entry name" value="OS08G0208400 PROTEIN"/>
    <property type="match status" value="1"/>
</dbReference>
<dbReference type="Pfam" id="PF02992">
    <property type="entry name" value="Transposase_21"/>
    <property type="match status" value="1"/>
</dbReference>
<comment type="caution">
    <text evidence="2">The sequence shown here is derived from an EMBL/GenBank/DDBJ whole genome shotgun (WGS) entry which is preliminary data.</text>
</comment>
<protein>
    <recommendedName>
        <fullName evidence="4">Transposase</fullName>
    </recommendedName>
</protein>
<keyword evidence="3" id="KW-1185">Reference proteome</keyword>
<name>A0AAN8Q458_PATCE</name>
<proteinExistence type="predicted"/>
<dbReference type="InterPro" id="IPR004242">
    <property type="entry name" value="Transposase_21"/>
</dbReference>
<dbReference type="EMBL" id="JAZGQO010000005">
    <property type="protein sequence ID" value="KAK6186911.1"/>
    <property type="molecule type" value="Genomic_DNA"/>
</dbReference>
<gene>
    <name evidence="2" type="ORF">SNE40_006171</name>
</gene>
<feature type="region of interest" description="Disordered" evidence="1">
    <location>
        <begin position="378"/>
        <end position="402"/>
    </location>
</feature>
<dbReference type="AlphaFoldDB" id="A0AAN8Q458"/>
<accession>A0AAN8Q458</accession>
<organism evidence="2 3">
    <name type="scientific">Patella caerulea</name>
    <name type="common">Rayed Mediterranean limpet</name>
    <dbReference type="NCBI Taxonomy" id="87958"/>
    <lineage>
        <taxon>Eukaryota</taxon>
        <taxon>Metazoa</taxon>
        <taxon>Spiralia</taxon>
        <taxon>Lophotrochozoa</taxon>
        <taxon>Mollusca</taxon>
        <taxon>Gastropoda</taxon>
        <taxon>Patellogastropoda</taxon>
        <taxon>Patelloidea</taxon>
        <taxon>Patellidae</taxon>
        <taxon>Patella</taxon>
    </lineage>
</organism>